<reference evidence="2" key="1">
    <citation type="journal article" date="2015" name="Nature">
        <title>Complex archaea that bridge the gap between prokaryotes and eukaryotes.</title>
        <authorList>
            <person name="Spang A."/>
            <person name="Saw J.H."/>
            <person name="Jorgensen S.L."/>
            <person name="Zaremba-Niedzwiedzka K."/>
            <person name="Martijn J."/>
            <person name="Lind A.E."/>
            <person name="van Eijk R."/>
            <person name="Schleper C."/>
            <person name="Guy L."/>
            <person name="Ettema T.J."/>
        </authorList>
    </citation>
    <scope>NUCLEOTIDE SEQUENCE</scope>
</reference>
<protein>
    <submittedName>
        <fullName evidence="2">Uncharacterized protein</fullName>
    </submittedName>
</protein>
<evidence type="ECO:0000256" key="1">
    <source>
        <dbReference type="SAM" id="Phobius"/>
    </source>
</evidence>
<accession>A0A0F9JI16</accession>
<keyword evidence="1" id="KW-0472">Membrane</keyword>
<dbReference type="EMBL" id="LAZR01011387">
    <property type="protein sequence ID" value="KKM61971.1"/>
    <property type="molecule type" value="Genomic_DNA"/>
</dbReference>
<keyword evidence="1" id="KW-1133">Transmembrane helix</keyword>
<gene>
    <name evidence="2" type="ORF">LCGC14_1526360</name>
</gene>
<sequence length="104" mass="12039">MNLKNVLENLIYIFAIGIIMALNNYFVMPKMFRDVMQRETTKIENTITQTIENKFKKVGSVTNETFPAAVLEKTDYVPKVAGKDSICIPIKNLTRRQKKRLDLE</sequence>
<comment type="caution">
    <text evidence="2">The sequence shown here is derived from an EMBL/GenBank/DDBJ whole genome shotgun (WGS) entry which is preliminary data.</text>
</comment>
<dbReference type="AlphaFoldDB" id="A0A0F9JI16"/>
<name>A0A0F9JI16_9ZZZZ</name>
<proteinExistence type="predicted"/>
<evidence type="ECO:0000313" key="2">
    <source>
        <dbReference type="EMBL" id="KKM61971.1"/>
    </source>
</evidence>
<feature type="transmembrane region" description="Helical" evidence="1">
    <location>
        <begin position="6"/>
        <end position="28"/>
    </location>
</feature>
<organism evidence="2">
    <name type="scientific">marine sediment metagenome</name>
    <dbReference type="NCBI Taxonomy" id="412755"/>
    <lineage>
        <taxon>unclassified sequences</taxon>
        <taxon>metagenomes</taxon>
        <taxon>ecological metagenomes</taxon>
    </lineage>
</organism>
<keyword evidence="1" id="KW-0812">Transmembrane</keyword>